<accession>A0AAE4JRY7</accession>
<dbReference type="GO" id="GO:0051782">
    <property type="term" value="P:negative regulation of cell division"/>
    <property type="evidence" value="ECO:0007669"/>
    <property type="project" value="TreeGrafter"/>
</dbReference>
<gene>
    <name evidence="3" type="ORF">P9J83_04920</name>
</gene>
<dbReference type="Pfam" id="PF10609">
    <property type="entry name" value="ParA"/>
    <property type="match status" value="1"/>
</dbReference>
<evidence type="ECO:0000313" key="3">
    <source>
        <dbReference type="EMBL" id="MDS1002845.1"/>
    </source>
</evidence>
<dbReference type="RefSeq" id="WP_310943079.1">
    <property type="nucleotide sequence ID" value="NZ_JARUIS010000005.1"/>
</dbReference>
<dbReference type="EMBL" id="JARUIS010000005">
    <property type="protein sequence ID" value="MDS1002845.1"/>
    <property type="molecule type" value="Genomic_DNA"/>
</dbReference>
<reference evidence="3" key="1">
    <citation type="submission" date="2023-04" db="EMBL/GenBank/DDBJ databases">
        <title>Assessment of the microbiological origin of a defect in Grana Padano cheese.</title>
        <authorList>
            <person name="Zago M."/>
            <person name="Rossetti L."/>
            <person name="Bonvini B."/>
            <person name="Carminati D."/>
            <person name="Giraffa G."/>
        </authorList>
    </citation>
    <scope>NUCLEOTIDE SEQUENCE</scope>
    <source>
        <strain evidence="3">4990</strain>
    </source>
</reference>
<dbReference type="InterPro" id="IPR025501">
    <property type="entry name" value="MinD_FleN"/>
</dbReference>
<protein>
    <submittedName>
        <fullName evidence="3">MinD/ParA family protein</fullName>
    </submittedName>
</protein>
<name>A0AAE4JRY7_CLOSG</name>
<evidence type="ECO:0000256" key="2">
    <source>
        <dbReference type="ARBA" id="ARBA00022840"/>
    </source>
</evidence>
<proteinExistence type="predicted"/>
<dbReference type="InterPro" id="IPR033756">
    <property type="entry name" value="YlxH/NBP35"/>
</dbReference>
<dbReference type="Gene3D" id="3.40.50.300">
    <property type="entry name" value="P-loop containing nucleotide triphosphate hydrolases"/>
    <property type="match status" value="1"/>
</dbReference>
<dbReference type="GO" id="GO:0005829">
    <property type="term" value="C:cytosol"/>
    <property type="evidence" value="ECO:0007669"/>
    <property type="project" value="TreeGrafter"/>
</dbReference>
<dbReference type="Proteomes" id="UP001182303">
    <property type="component" value="Unassembled WGS sequence"/>
</dbReference>
<dbReference type="PANTHER" id="PTHR43384">
    <property type="entry name" value="SEPTUM SITE-DETERMINING PROTEIN MIND HOMOLOG, CHLOROPLASTIC-RELATED"/>
    <property type="match status" value="1"/>
</dbReference>
<dbReference type="InterPro" id="IPR027417">
    <property type="entry name" value="P-loop_NTPase"/>
</dbReference>
<evidence type="ECO:0000256" key="1">
    <source>
        <dbReference type="ARBA" id="ARBA00022741"/>
    </source>
</evidence>
<dbReference type="SUPFAM" id="SSF52540">
    <property type="entry name" value="P-loop containing nucleoside triphosphate hydrolases"/>
    <property type="match status" value="1"/>
</dbReference>
<dbReference type="InterPro" id="IPR050625">
    <property type="entry name" value="ParA/MinD_ATPase"/>
</dbReference>
<dbReference type="GO" id="GO:0009898">
    <property type="term" value="C:cytoplasmic side of plasma membrane"/>
    <property type="evidence" value="ECO:0007669"/>
    <property type="project" value="TreeGrafter"/>
</dbReference>
<dbReference type="PIRSF" id="PIRSF003092">
    <property type="entry name" value="MinD"/>
    <property type="match status" value="1"/>
</dbReference>
<dbReference type="InterPro" id="IPR033875">
    <property type="entry name" value="FlhG"/>
</dbReference>
<comment type="caution">
    <text evidence="3">The sequence shown here is derived from an EMBL/GenBank/DDBJ whole genome shotgun (WGS) entry which is preliminary data.</text>
</comment>
<dbReference type="PANTHER" id="PTHR43384:SF4">
    <property type="entry name" value="CELLULOSE BIOSYNTHESIS PROTEIN BCSQ-RELATED"/>
    <property type="match status" value="1"/>
</dbReference>
<dbReference type="GO" id="GO:0016887">
    <property type="term" value="F:ATP hydrolysis activity"/>
    <property type="evidence" value="ECO:0007669"/>
    <property type="project" value="TreeGrafter"/>
</dbReference>
<dbReference type="GO" id="GO:0005524">
    <property type="term" value="F:ATP binding"/>
    <property type="evidence" value="ECO:0007669"/>
    <property type="project" value="UniProtKB-KW"/>
</dbReference>
<organism evidence="3 4">
    <name type="scientific">Clostridium sporogenes</name>
    <dbReference type="NCBI Taxonomy" id="1509"/>
    <lineage>
        <taxon>Bacteria</taxon>
        <taxon>Bacillati</taxon>
        <taxon>Bacillota</taxon>
        <taxon>Clostridia</taxon>
        <taxon>Eubacteriales</taxon>
        <taxon>Clostridiaceae</taxon>
        <taxon>Clostridium</taxon>
    </lineage>
</organism>
<keyword evidence="1" id="KW-0547">Nucleotide-binding</keyword>
<evidence type="ECO:0000313" key="4">
    <source>
        <dbReference type="Proteomes" id="UP001182303"/>
    </source>
</evidence>
<sequence length="286" mass="31723">MLDQAEKLRQLVNDKDKSVNPPKIITVTSGKGGVGKSNFVVNLAITLQKMGKKVLILDADIGMGNDDVLMGVMPKYSIYDIIFNNKTIEQVLIKGPFGVKLLPAGTAITNLEGITEEQIEGFIKNLSTLEELDYIIMDTGAGVNRSVLGFISCSEELIILTTPEPTAITDAYSLLKAVSHFNIKQNAKLVINKTIDDQDGKITYNKFKNAVNKFLHIDLEYLGCIQEDRKAIQAVRRQIPFVIVYPNCNASKDIISIAKNILGNSKIYNDNVSVERFFKKLFSIFS</sequence>
<keyword evidence="2" id="KW-0067">ATP-binding</keyword>
<dbReference type="AlphaFoldDB" id="A0AAE4JRY7"/>
<dbReference type="CDD" id="cd02038">
    <property type="entry name" value="FlhG-like"/>
    <property type="match status" value="1"/>
</dbReference>